<dbReference type="InterPro" id="IPR012337">
    <property type="entry name" value="RNaseH-like_sf"/>
</dbReference>
<name>A0A371FKM3_MUCPR</name>
<dbReference type="Gene3D" id="3.30.420.10">
    <property type="entry name" value="Ribonuclease H-like superfamily/Ribonuclease H"/>
    <property type="match status" value="1"/>
</dbReference>
<accession>A0A371FKM3</accession>
<keyword evidence="5" id="KW-1185">Reference proteome</keyword>
<evidence type="ECO:0000259" key="3">
    <source>
        <dbReference type="Pfam" id="PF07727"/>
    </source>
</evidence>
<sequence length="540" mass="62629">MVERRNQTLKNMVRSMISHSSLPKSLWGEALKIVVYILNNVSTKVVNKTLYELWTDKKPTRPYRSHERKLNLRTVSCYFVGYVEFGKEENIMNVVFEEEFVNDIGQVLVLITVQETISIIRDNVQTIVPDIVSKQDYDEVLSQTPIKQPQQPQEVSLRRSIKKRRDAIPDDYIVFLQEHEDEIGLTEDDPIDFCQAMQSSNSQEWIDAMKYDVKPIGCKWIFKKKGSKGNIERYKVRLVAKDFTQKKGVDYKETFSLVSLKDSFRIVMTLIAYFDLELHQMDDKIVFLNDDIDKTIYMMQPENFVSNKSKSMVCKLKKSIHSLKQASHQWYQKFHQVITSYGFEANVVDDCVYHKFNGSKYIFLVLYVDDILLASSDTGLLYKTKRFFTKNFKMKDLRKASFVLGIQILRDCSQGILRLSQENYISKVLDKFSIKDSKPGDTPIAKKDKFSLKQCPNNDLERNEMQKIPYASVVGSLMYAQVCTHPNIAFVVGVLGREQKDTYSFIGSLKVWRSSCTLTPILQDVKTANAPHLDTYTCWL</sequence>
<dbReference type="InterPro" id="IPR039537">
    <property type="entry name" value="Retrotran_Ty1/copia-like"/>
</dbReference>
<dbReference type="Pfam" id="PF07727">
    <property type="entry name" value="RVT_2"/>
    <property type="match status" value="1"/>
</dbReference>
<dbReference type="InterPro" id="IPR036397">
    <property type="entry name" value="RNaseH_sf"/>
</dbReference>
<dbReference type="GO" id="GO:0016787">
    <property type="term" value="F:hydrolase activity"/>
    <property type="evidence" value="ECO:0007669"/>
    <property type="project" value="UniProtKB-KW"/>
</dbReference>
<evidence type="ECO:0000313" key="4">
    <source>
        <dbReference type="EMBL" id="RDX78877.1"/>
    </source>
</evidence>
<dbReference type="PANTHER" id="PTHR42648">
    <property type="entry name" value="TRANSPOSASE, PUTATIVE-RELATED"/>
    <property type="match status" value="1"/>
</dbReference>
<dbReference type="InterPro" id="IPR043502">
    <property type="entry name" value="DNA/RNA_pol_sf"/>
</dbReference>
<dbReference type="AlphaFoldDB" id="A0A371FKM3"/>
<evidence type="ECO:0000256" key="1">
    <source>
        <dbReference type="ARBA" id="ARBA00022723"/>
    </source>
</evidence>
<dbReference type="GO" id="GO:0046872">
    <property type="term" value="F:metal ion binding"/>
    <property type="evidence" value="ECO:0007669"/>
    <property type="project" value="UniProtKB-KW"/>
</dbReference>
<protein>
    <recommendedName>
        <fullName evidence="3">Reverse transcriptase Ty1/copia-type domain-containing protein</fullName>
    </recommendedName>
</protein>
<dbReference type="EMBL" id="QJKJ01008718">
    <property type="protein sequence ID" value="RDX78877.1"/>
    <property type="molecule type" value="Genomic_DNA"/>
</dbReference>
<dbReference type="PANTHER" id="PTHR42648:SF28">
    <property type="entry name" value="TRANSPOSON-ENCODED PROTEIN WITH RIBONUCLEASE H-LIKE AND RETROVIRUS ZINC FINGER-LIKE DOMAINS"/>
    <property type="match status" value="1"/>
</dbReference>
<evidence type="ECO:0000313" key="5">
    <source>
        <dbReference type="Proteomes" id="UP000257109"/>
    </source>
</evidence>
<keyword evidence="1" id="KW-0479">Metal-binding</keyword>
<comment type="caution">
    <text evidence="4">The sequence shown here is derived from an EMBL/GenBank/DDBJ whole genome shotgun (WGS) entry which is preliminary data.</text>
</comment>
<proteinExistence type="predicted"/>
<dbReference type="Proteomes" id="UP000257109">
    <property type="component" value="Unassembled WGS sequence"/>
</dbReference>
<organism evidence="4 5">
    <name type="scientific">Mucuna pruriens</name>
    <name type="common">Velvet bean</name>
    <name type="synonym">Dolichos pruriens</name>
    <dbReference type="NCBI Taxonomy" id="157652"/>
    <lineage>
        <taxon>Eukaryota</taxon>
        <taxon>Viridiplantae</taxon>
        <taxon>Streptophyta</taxon>
        <taxon>Embryophyta</taxon>
        <taxon>Tracheophyta</taxon>
        <taxon>Spermatophyta</taxon>
        <taxon>Magnoliopsida</taxon>
        <taxon>eudicotyledons</taxon>
        <taxon>Gunneridae</taxon>
        <taxon>Pentapetalae</taxon>
        <taxon>rosids</taxon>
        <taxon>fabids</taxon>
        <taxon>Fabales</taxon>
        <taxon>Fabaceae</taxon>
        <taxon>Papilionoideae</taxon>
        <taxon>50 kb inversion clade</taxon>
        <taxon>NPAAA clade</taxon>
        <taxon>indigoferoid/millettioid clade</taxon>
        <taxon>Phaseoleae</taxon>
        <taxon>Mucuna</taxon>
    </lineage>
</organism>
<keyword evidence="2" id="KW-0378">Hydrolase</keyword>
<evidence type="ECO:0000256" key="2">
    <source>
        <dbReference type="ARBA" id="ARBA00022801"/>
    </source>
</evidence>
<feature type="domain" description="Reverse transcriptase Ty1/copia-type" evidence="3">
    <location>
        <begin position="212"/>
        <end position="445"/>
    </location>
</feature>
<dbReference type="GO" id="GO:0003676">
    <property type="term" value="F:nucleic acid binding"/>
    <property type="evidence" value="ECO:0007669"/>
    <property type="project" value="InterPro"/>
</dbReference>
<dbReference type="SUPFAM" id="SSF53098">
    <property type="entry name" value="Ribonuclease H-like"/>
    <property type="match status" value="1"/>
</dbReference>
<feature type="non-terminal residue" evidence="4">
    <location>
        <position position="1"/>
    </location>
</feature>
<gene>
    <name evidence="4" type="ORF">CR513_40780</name>
</gene>
<dbReference type="InterPro" id="IPR013103">
    <property type="entry name" value="RVT_2"/>
</dbReference>
<reference evidence="4" key="1">
    <citation type="submission" date="2018-05" db="EMBL/GenBank/DDBJ databases">
        <title>Draft genome of Mucuna pruriens seed.</title>
        <authorList>
            <person name="Nnadi N.E."/>
            <person name="Vos R."/>
            <person name="Hasami M.H."/>
            <person name="Devisetty U.K."/>
            <person name="Aguiy J.C."/>
        </authorList>
    </citation>
    <scope>NUCLEOTIDE SEQUENCE [LARGE SCALE GENOMIC DNA]</scope>
    <source>
        <strain evidence="4">JCA_2017</strain>
    </source>
</reference>
<dbReference type="SUPFAM" id="SSF56672">
    <property type="entry name" value="DNA/RNA polymerases"/>
    <property type="match status" value="1"/>
</dbReference>